<dbReference type="Proteomes" id="UP000555552">
    <property type="component" value="Unassembled WGS sequence"/>
</dbReference>
<sequence length="545" mass="60863">MRLTTTADHWWTTSVGYCLDVERFADSSGDGHGDLVGLGRHLDHLSRLGVGFVWLQPFYPSPEGDDGYDITDYYAVDPQTGSLGDFVEVVRACRERGMRVLVDLVVNHTSADHPWFQDARSSKESRYRDWYVWRDEPDPADADAQNVFPDAEDSIWSYDEEAGQHYRHRFYSSQPDLNTSNEDVREEILRIMGFWLQLGVAGFRVDAVPFFVETASRTGDADDEGAPDGEGVDDAGQGGEHEDHMAESMRMLDVMRAFLARRSSEALMLGEVNLPYAQQQEFFGDLGDRMTINFDFTLNQSMYLALARGTSEPLRRTLASRPELPEGKSFGVFARNHDELTLDQLSEDERGEVLAAFGPREDQQLFGRGLRLRLPTMLDGDQERLEMVYALVFSVPGVPVLYYGEEVGQREDLSVPGRVAVRTPLDWGRDAPTGVAAQEADAGSLLHAVRRLVARYRDRPELGAGSLELLDVGDERVLAHACRWDGRTTVAVHNLSDAEVEVRLPGDVLGDDVVELFSGDPVDVPADGLAVTLPRYGYRWYGDAG</sequence>
<accession>A0A849BIB9</accession>
<dbReference type="SUPFAM" id="SSF51445">
    <property type="entry name" value="(Trans)glycosidases"/>
    <property type="match status" value="1"/>
</dbReference>
<dbReference type="InterPro" id="IPR017853">
    <property type="entry name" value="GH"/>
</dbReference>
<dbReference type="EMBL" id="JABEMA010000081">
    <property type="protein sequence ID" value="NNH22929.1"/>
    <property type="molecule type" value="Genomic_DNA"/>
</dbReference>
<proteinExistence type="predicted"/>
<evidence type="ECO:0000313" key="4">
    <source>
        <dbReference type="Proteomes" id="UP000555552"/>
    </source>
</evidence>
<keyword evidence="4" id="KW-1185">Reference proteome</keyword>
<dbReference type="PANTHER" id="PTHR10357:SF219">
    <property type="entry name" value="MALTOSE ALPHA-D-GLUCOSYLTRANSFERASE"/>
    <property type="match status" value="1"/>
</dbReference>
<dbReference type="SMART" id="SM00642">
    <property type="entry name" value="Aamy"/>
    <property type="match status" value="1"/>
</dbReference>
<reference evidence="3 4" key="1">
    <citation type="submission" date="2020-05" db="EMBL/GenBank/DDBJ databases">
        <title>MicrobeNet Type strains.</title>
        <authorList>
            <person name="Nicholson A.C."/>
        </authorList>
    </citation>
    <scope>NUCLEOTIDE SEQUENCE [LARGE SCALE GENOMIC DNA]</scope>
    <source>
        <strain evidence="3 4">JCM 14547</strain>
    </source>
</reference>
<dbReference type="InterPro" id="IPR006047">
    <property type="entry name" value="GH13_cat_dom"/>
</dbReference>
<dbReference type="PANTHER" id="PTHR10357">
    <property type="entry name" value="ALPHA-AMYLASE FAMILY MEMBER"/>
    <property type="match status" value="1"/>
</dbReference>
<dbReference type="Pfam" id="PF00128">
    <property type="entry name" value="Alpha-amylase"/>
    <property type="match status" value="1"/>
</dbReference>
<evidence type="ECO:0000313" key="3">
    <source>
        <dbReference type="EMBL" id="NNH22929.1"/>
    </source>
</evidence>
<evidence type="ECO:0000256" key="1">
    <source>
        <dbReference type="SAM" id="MobiDB-lite"/>
    </source>
</evidence>
<dbReference type="InterPro" id="IPR045857">
    <property type="entry name" value="O16G_dom_2"/>
</dbReference>
<dbReference type="GO" id="GO:0005975">
    <property type="term" value="P:carbohydrate metabolic process"/>
    <property type="evidence" value="ECO:0007669"/>
    <property type="project" value="InterPro"/>
</dbReference>
<gene>
    <name evidence="3" type="ORF">HLB09_07445</name>
</gene>
<name>A0A849BIB9_9ACTN</name>
<feature type="domain" description="Glycosyl hydrolase family 13 catalytic" evidence="2">
    <location>
        <begin position="18"/>
        <end position="422"/>
    </location>
</feature>
<dbReference type="SUPFAM" id="SSF51011">
    <property type="entry name" value="Glycosyl hydrolase domain"/>
    <property type="match status" value="1"/>
</dbReference>
<evidence type="ECO:0000259" key="2">
    <source>
        <dbReference type="SMART" id="SM00642"/>
    </source>
</evidence>
<protein>
    <submittedName>
        <fullName evidence="3">Trehalose synthase</fullName>
    </submittedName>
</protein>
<dbReference type="AlphaFoldDB" id="A0A849BIB9"/>
<dbReference type="Pfam" id="PF16657">
    <property type="entry name" value="Malt_amylase_C"/>
    <property type="match status" value="1"/>
</dbReference>
<dbReference type="Gene3D" id="3.90.400.10">
    <property type="entry name" value="Oligo-1,6-glucosidase, Domain 2"/>
    <property type="match status" value="1"/>
</dbReference>
<comment type="caution">
    <text evidence="3">The sequence shown here is derived from an EMBL/GenBank/DDBJ whole genome shotgun (WGS) entry which is preliminary data.</text>
</comment>
<feature type="compositionally biased region" description="Acidic residues" evidence="1">
    <location>
        <begin position="221"/>
        <end position="233"/>
    </location>
</feature>
<feature type="region of interest" description="Disordered" evidence="1">
    <location>
        <begin position="217"/>
        <end position="243"/>
    </location>
</feature>
<dbReference type="Gene3D" id="2.60.40.1180">
    <property type="entry name" value="Golgi alpha-mannosidase II"/>
    <property type="match status" value="1"/>
</dbReference>
<dbReference type="RefSeq" id="WP_171202761.1">
    <property type="nucleotide sequence ID" value="NZ_BAAANP010000003.1"/>
</dbReference>
<dbReference type="Gene3D" id="3.20.20.80">
    <property type="entry name" value="Glycosidases"/>
    <property type="match status" value="1"/>
</dbReference>
<dbReference type="InterPro" id="IPR013780">
    <property type="entry name" value="Glyco_hydro_b"/>
</dbReference>
<dbReference type="InterPro" id="IPR032091">
    <property type="entry name" value="Malt_amylase-like_C"/>
</dbReference>
<organism evidence="3 4">
    <name type="scientific">Pseudokineococcus marinus</name>
    <dbReference type="NCBI Taxonomy" id="351215"/>
    <lineage>
        <taxon>Bacteria</taxon>
        <taxon>Bacillati</taxon>
        <taxon>Actinomycetota</taxon>
        <taxon>Actinomycetes</taxon>
        <taxon>Kineosporiales</taxon>
        <taxon>Kineosporiaceae</taxon>
        <taxon>Pseudokineococcus</taxon>
    </lineage>
</organism>